<dbReference type="OrthoDB" id="2687620at2759"/>
<dbReference type="EMBL" id="UYRR01038213">
    <property type="protein sequence ID" value="VDK72896.1"/>
    <property type="molecule type" value="Genomic_DNA"/>
</dbReference>
<reference evidence="3" key="1">
    <citation type="submission" date="2017-02" db="UniProtKB">
        <authorList>
            <consortium name="WormBaseParasite"/>
        </authorList>
    </citation>
    <scope>IDENTIFICATION</scope>
</reference>
<proteinExistence type="predicted"/>
<organism evidence="3">
    <name type="scientific">Anisakis simplex</name>
    <name type="common">Herring worm</name>
    <dbReference type="NCBI Taxonomy" id="6269"/>
    <lineage>
        <taxon>Eukaryota</taxon>
        <taxon>Metazoa</taxon>
        <taxon>Ecdysozoa</taxon>
        <taxon>Nematoda</taxon>
        <taxon>Chromadorea</taxon>
        <taxon>Rhabditida</taxon>
        <taxon>Spirurina</taxon>
        <taxon>Ascaridomorpha</taxon>
        <taxon>Ascaridoidea</taxon>
        <taxon>Anisakidae</taxon>
        <taxon>Anisakis</taxon>
        <taxon>Anisakis simplex complex</taxon>
    </lineage>
</organism>
<keyword evidence="2" id="KW-1185">Reference proteome</keyword>
<dbReference type="InterPro" id="IPR011009">
    <property type="entry name" value="Kinase-like_dom_sf"/>
</dbReference>
<dbReference type="WBParaSite" id="ASIM_0002051701-mRNA-1">
    <property type="protein sequence ID" value="ASIM_0002051701-mRNA-1"/>
    <property type="gene ID" value="ASIM_0002051701"/>
</dbReference>
<evidence type="ECO:0000313" key="3">
    <source>
        <dbReference type="WBParaSite" id="ASIM_0002051701-mRNA-1"/>
    </source>
</evidence>
<dbReference type="Gene3D" id="3.30.200.20">
    <property type="entry name" value="Phosphorylase Kinase, domain 1"/>
    <property type="match status" value="1"/>
</dbReference>
<accession>A0A0M3KHQ2</accession>
<evidence type="ECO:0000313" key="1">
    <source>
        <dbReference type="EMBL" id="VDK72896.1"/>
    </source>
</evidence>
<protein>
    <submittedName>
        <fullName evidence="3">Protein kinase domain-containing protein</fullName>
    </submittedName>
</protein>
<reference evidence="1 2" key="2">
    <citation type="submission" date="2018-11" db="EMBL/GenBank/DDBJ databases">
        <authorList>
            <consortium name="Pathogen Informatics"/>
        </authorList>
    </citation>
    <scope>NUCLEOTIDE SEQUENCE [LARGE SCALE GENOMIC DNA]</scope>
</reference>
<name>A0A0M3KHQ2_ANISI</name>
<gene>
    <name evidence="1" type="ORF">ASIM_LOCUS19900</name>
</gene>
<evidence type="ECO:0000313" key="2">
    <source>
        <dbReference type="Proteomes" id="UP000267096"/>
    </source>
</evidence>
<sequence>MQQKKNGLKDEQLLIPGSSLNKHFKLKAPISAGGFGQVYSGVNVNNGYPVAVKAESINAKIGLLRIEAFCLETLNRSIRQLYRKPPKEPIPNYYGYGETRNVRYMVR</sequence>
<dbReference type="SUPFAM" id="SSF56112">
    <property type="entry name" value="Protein kinase-like (PK-like)"/>
    <property type="match status" value="1"/>
</dbReference>
<dbReference type="Proteomes" id="UP000267096">
    <property type="component" value="Unassembled WGS sequence"/>
</dbReference>
<dbReference type="AlphaFoldDB" id="A0A0M3KHQ2"/>